<evidence type="ECO:0000256" key="1">
    <source>
        <dbReference type="SAM" id="MobiDB-lite"/>
    </source>
</evidence>
<dbReference type="Proteomes" id="UP000095746">
    <property type="component" value="Unassembled WGS sequence"/>
</dbReference>
<dbReference type="AlphaFoldDB" id="A0A174SUL8"/>
<gene>
    <name evidence="2" type="ORF">ERS852411_03845</name>
</gene>
<name>A0A174SUL8_FLAPL</name>
<proteinExistence type="predicted"/>
<dbReference type="EMBL" id="CYZT01000608">
    <property type="protein sequence ID" value="CUP99368.1"/>
    <property type="molecule type" value="Genomic_DNA"/>
</dbReference>
<organism evidence="2 3">
    <name type="scientific">Flavonifractor plautii</name>
    <name type="common">Fusobacterium plautii</name>
    <dbReference type="NCBI Taxonomy" id="292800"/>
    <lineage>
        <taxon>Bacteria</taxon>
        <taxon>Bacillati</taxon>
        <taxon>Bacillota</taxon>
        <taxon>Clostridia</taxon>
        <taxon>Eubacteriales</taxon>
        <taxon>Oscillospiraceae</taxon>
        <taxon>Flavonifractor</taxon>
    </lineage>
</organism>
<protein>
    <submittedName>
        <fullName evidence="2">Uncharacterized protein</fullName>
    </submittedName>
</protein>
<feature type="region of interest" description="Disordered" evidence="1">
    <location>
        <begin position="69"/>
        <end position="90"/>
    </location>
</feature>
<evidence type="ECO:0000313" key="3">
    <source>
        <dbReference type="Proteomes" id="UP000095746"/>
    </source>
</evidence>
<accession>A0A174SUL8</accession>
<reference evidence="2 3" key="1">
    <citation type="submission" date="2015-09" db="EMBL/GenBank/DDBJ databases">
        <authorList>
            <consortium name="Pathogen Informatics"/>
        </authorList>
    </citation>
    <scope>NUCLEOTIDE SEQUENCE [LARGE SCALE GENOMIC DNA]</scope>
    <source>
        <strain evidence="2 3">2789STDY5608854</strain>
    </source>
</reference>
<feature type="compositionally biased region" description="Polar residues" evidence="1">
    <location>
        <begin position="77"/>
        <end position="90"/>
    </location>
</feature>
<sequence>MARRAQGVRTKPVTIKNAPMRMLSSMAVWTHSCTSSQRRAPKCWAMATTAPAARPVKMPTVRLTMTEVEPTAARATLPTNRPTTRVSTVL</sequence>
<evidence type="ECO:0000313" key="2">
    <source>
        <dbReference type="EMBL" id="CUP99368.1"/>
    </source>
</evidence>